<protein>
    <submittedName>
        <fullName evidence="2">Glycosyltransferase</fullName>
        <ecNumber evidence="2">2.4.-.-</ecNumber>
    </submittedName>
</protein>
<dbReference type="GO" id="GO:0016757">
    <property type="term" value="F:glycosyltransferase activity"/>
    <property type="evidence" value="ECO:0007669"/>
    <property type="project" value="UniProtKB-KW"/>
</dbReference>
<accession>A0ABW5JPM5</accession>
<comment type="caution">
    <text evidence="2">The sequence shown here is derived from an EMBL/GenBank/DDBJ whole genome shotgun (WGS) entry which is preliminary data.</text>
</comment>
<feature type="domain" description="Glycosyltransferase subfamily 4-like N-terminal" evidence="1">
    <location>
        <begin position="26"/>
        <end position="228"/>
    </location>
</feature>
<proteinExistence type="predicted"/>
<dbReference type="EMBL" id="JBHULI010000025">
    <property type="protein sequence ID" value="MFD2533372.1"/>
    <property type="molecule type" value="Genomic_DNA"/>
</dbReference>
<keyword evidence="3" id="KW-1185">Reference proteome</keyword>
<name>A0ABW5JPM5_9BACT</name>
<gene>
    <name evidence="2" type="ORF">ACFSVN_13030</name>
</gene>
<evidence type="ECO:0000313" key="2">
    <source>
        <dbReference type="EMBL" id="MFD2533372.1"/>
    </source>
</evidence>
<keyword evidence="2" id="KW-0328">Glycosyltransferase</keyword>
<evidence type="ECO:0000259" key="1">
    <source>
        <dbReference type="Pfam" id="PF13439"/>
    </source>
</evidence>
<dbReference type="Pfam" id="PF13439">
    <property type="entry name" value="Glyco_transf_4"/>
    <property type="match status" value="1"/>
</dbReference>
<dbReference type="Gene3D" id="3.40.50.2000">
    <property type="entry name" value="Glycogen Phosphorylase B"/>
    <property type="match status" value="2"/>
</dbReference>
<dbReference type="InterPro" id="IPR028098">
    <property type="entry name" value="Glyco_trans_4-like_N"/>
</dbReference>
<reference evidence="3" key="1">
    <citation type="journal article" date="2019" name="Int. J. Syst. Evol. Microbiol.">
        <title>The Global Catalogue of Microorganisms (GCM) 10K type strain sequencing project: providing services to taxonomists for standard genome sequencing and annotation.</title>
        <authorList>
            <consortium name="The Broad Institute Genomics Platform"/>
            <consortium name="The Broad Institute Genome Sequencing Center for Infectious Disease"/>
            <person name="Wu L."/>
            <person name="Ma J."/>
        </authorList>
    </citation>
    <scope>NUCLEOTIDE SEQUENCE [LARGE SCALE GENOMIC DNA]</scope>
    <source>
        <strain evidence="3">KCTC 52042</strain>
    </source>
</reference>
<evidence type="ECO:0000313" key="3">
    <source>
        <dbReference type="Proteomes" id="UP001597460"/>
    </source>
</evidence>
<dbReference type="RefSeq" id="WP_390303549.1">
    <property type="nucleotide sequence ID" value="NZ_JBHULI010000025.1"/>
</dbReference>
<dbReference type="SUPFAM" id="SSF53756">
    <property type="entry name" value="UDP-Glycosyltransferase/glycogen phosphorylase"/>
    <property type="match status" value="1"/>
</dbReference>
<sequence length="431" mass="49782">MKNVLFIVYYFPPMGGSGVQRPLKFIKYLREFGWNPIVLCPEPGRYPYFDESLQRELEAISPEVIRIKPKTIFHYGTGSSPRKRVTVSNRIAKAIRRVLRFFMYPDNKRGWIEPAVERGLEVIQRKNIDLIFSTAPPFSNHVAAATISKKSGLPLVLDYRDLWLENHFQDDMFRWQKRKMKKMESVCLEQTAAITALDPSMLESIRSSYPEIQVKNRSYIIPHGFDPEDLDRKNGDSNFRYKEGKFNILYSGLFYEQNQPDIFLHALKKADADGSIDLSDIHLHFQGGLDKRINNLIGELGFRESVTDYGYLTHEVAVSNLKQADLLWMISNFAPNHTQIKSGKLFEYIGTGKPILGLAHDGEEAHLLEQYNAGYFGDLKSEKIIISEIARLYDLWSDGKLPEGDLDFRFQYDRKKITKDLAQIFDKISPH</sequence>
<dbReference type="EC" id="2.4.-.-" evidence="2"/>
<dbReference type="Proteomes" id="UP001597460">
    <property type="component" value="Unassembled WGS sequence"/>
</dbReference>
<keyword evidence="2" id="KW-0808">Transferase</keyword>
<organism evidence="2 3">
    <name type="scientific">Gracilimonas halophila</name>
    <dbReference type="NCBI Taxonomy" id="1834464"/>
    <lineage>
        <taxon>Bacteria</taxon>
        <taxon>Pseudomonadati</taxon>
        <taxon>Balneolota</taxon>
        <taxon>Balneolia</taxon>
        <taxon>Balneolales</taxon>
        <taxon>Balneolaceae</taxon>
        <taxon>Gracilimonas</taxon>
    </lineage>
</organism>